<evidence type="ECO:0000259" key="3">
    <source>
        <dbReference type="PROSITE" id="PS50943"/>
    </source>
</evidence>
<dbReference type="SMART" id="SM00530">
    <property type="entry name" value="HTH_XRE"/>
    <property type="match status" value="1"/>
</dbReference>
<dbReference type="PROSITE" id="PS50943">
    <property type="entry name" value="HTH_CROC1"/>
    <property type="match status" value="1"/>
</dbReference>
<sequence length="195" mass="20777">MATSEIEQLWISQFQENLGALRKVAGWTTQQLANELGVARQTISNLETGRSPMTKLQYLALRTVFSAEIAECGNRELAKIIKTLVDDPIELRIKELGTAGSSDDAKEPTDETADNTKANSATEPDAPSEADDARPVAPASKPAAGSRARKNKERPLSTAMQALAVITAALASGTAAGVLTYLLFPNGKPGKNSRR</sequence>
<evidence type="ECO:0000313" key="5">
    <source>
        <dbReference type="Proteomes" id="UP000070092"/>
    </source>
</evidence>
<keyword evidence="2" id="KW-1133">Transmembrane helix</keyword>
<dbReference type="InterPro" id="IPR010982">
    <property type="entry name" value="Lambda_DNA-bd_dom_sf"/>
</dbReference>
<feature type="region of interest" description="Disordered" evidence="1">
    <location>
        <begin position="96"/>
        <end position="155"/>
    </location>
</feature>
<name>A0A133KT35_BIFBI</name>
<evidence type="ECO:0000256" key="2">
    <source>
        <dbReference type="SAM" id="Phobius"/>
    </source>
</evidence>
<gene>
    <name evidence="4" type="ORF">HMPREF3196_00215</name>
</gene>
<keyword evidence="2" id="KW-0472">Membrane</keyword>
<dbReference type="InterPro" id="IPR001387">
    <property type="entry name" value="Cro/C1-type_HTH"/>
</dbReference>
<reference evidence="4 5" key="1">
    <citation type="submission" date="2016-01" db="EMBL/GenBank/DDBJ databases">
        <authorList>
            <person name="Oliw E.H."/>
        </authorList>
    </citation>
    <scope>NUCLEOTIDE SEQUENCE [LARGE SCALE GENOMIC DNA]</scope>
    <source>
        <strain evidence="4 5">MJR8628B</strain>
    </source>
</reference>
<protein>
    <recommendedName>
        <fullName evidence="3">HTH cro/C1-type domain-containing protein</fullName>
    </recommendedName>
</protein>
<dbReference type="SUPFAM" id="SSF47413">
    <property type="entry name" value="lambda repressor-like DNA-binding domains"/>
    <property type="match status" value="1"/>
</dbReference>
<evidence type="ECO:0000256" key="1">
    <source>
        <dbReference type="SAM" id="MobiDB-lite"/>
    </source>
</evidence>
<evidence type="ECO:0000313" key="4">
    <source>
        <dbReference type="EMBL" id="KWZ82665.1"/>
    </source>
</evidence>
<keyword evidence="2" id="KW-0812">Transmembrane</keyword>
<dbReference type="EMBL" id="LRPO01000006">
    <property type="protein sequence ID" value="KWZ82665.1"/>
    <property type="molecule type" value="Genomic_DNA"/>
</dbReference>
<dbReference type="AlphaFoldDB" id="A0A133KT35"/>
<dbReference type="GO" id="GO:0003677">
    <property type="term" value="F:DNA binding"/>
    <property type="evidence" value="ECO:0007669"/>
    <property type="project" value="InterPro"/>
</dbReference>
<dbReference type="PATRIC" id="fig|1681.53.peg.209"/>
<dbReference type="Proteomes" id="UP000070092">
    <property type="component" value="Unassembled WGS sequence"/>
</dbReference>
<proteinExistence type="predicted"/>
<dbReference type="Gene3D" id="1.10.260.40">
    <property type="entry name" value="lambda repressor-like DNA-binding domains"/>
    <property type="match status" value="1"/>
</dbReference>
<dbReference type="Pfam" id="PF13560">
    <property type="entry name" value="HTH_31"/>
    <property type="match status" value="1"/>
</dbReference>
<feature type="domain" description="HTH cro/C1-type" evidence="3">
    <location>
        <begin position="20"/>
        <end position="72"/>
    </location>
</feature>
<organism evidence="4 5">
    <name type="scientific">Bifidobacterium bifidum</name>
    <dbReference type="NCBI Taxonomy" id="1681"/>
    <lineage>
        <taxon>Bacteria</taxon>
        <taxon>Bacillati</taxon>
        <taxon>Actinomycetota</taxon>
        <taxon>Actinomycetes</taxon>
        <taxon>Bifidobacteriales</taxon>
        <taxon>Bifidobacteriaceae</taxon>
        <taxon>Bifidobacterium</taxon>
    </lineage>
</organism>
<dbReference type="RefSeq" id="WP_061085739.1">
    <property type="nucleotide sequence ID" value="NZ_KQ955754.1"/>
</dbReference>
<dbReference type="CDD" id="cd00093">
    <property type="entry name" value="HTH_XRE"/>
    <property type="match status" value="1"/>
</dbReference>
<comment type="caution">
    <text evidence="4">The sequence shown here is derived from an EMBL/GenBank/DDBJ whole genome shotgun (WGS) entry which is preliminary data.</text>
</comment>
<accession>A0A133KT35</accession>
<feature type="transmembrane region" description="Helical" evidence="2">
    <location>
        <begin position="159"/>
        <end position="184"/>
    </location>
</feature>